<feature type="compositionally biased region" description="Low complexity" evidence="2">
    <location>
        <begin position="1153"/>
        <end position="1167"/>
    </location>
</feature>
<feature type="compositionally biased region" description="Polar residues" evidence="2">
    <location>
        <begin position="442"/>
        <end position="454"/>
    </location>
</feature>
<feature type="compositionally biased region" description="Polar residues" evidence="2">
    <location>
        <begin position="462"/>
        <end position="478"/>
    </location>
</feature>
<dbReference type="PANTHER" id="PTHR35870">
    <property type="entry name" value="PROTEIN, PUTATIVE (AFU_ORTHOLOGUE AFUA_5G03330)-RELATED"/>
    <property type="match status" value="1"/>
</dbReference>
<dbReference type="Pfam" id="PF14027">
    <property type="entry name" value="Questin_oxidase"/>
    <property type="match status" value="1"/>
</dbReference>
<dbReference type="InterPro" id="IPR025337">
    <property type="entry name" value="Questin_oxidase-like"/>
</dbReference>
<gene>
    <name evidence="4" type="ORF">QBC37DRAFT_474237</name>
</gene>
<feature type="compositionally biased region" description="Low complexity" evidence="2">
    <location>
        <begin position="523"/>
        <end position="539"/>
    </location>
</feature>
<dbReference type="EMBL" id="MU858142">
    <property type="protein sequence ID" value="KAK4211743.1"/>
    <property type="molecule type" value="Genomic_DNA"/>
</dbReference>
<evidence type="ECO:0000313" key="5">
    <source>
        <dbReference type="Proteomes" id="UP001301769"/>
    </source>
</evidence>
<feature type="region of interest" description="Disordered" evidence="2">
    <location>
        <begin position="1148"/>
        <end position="1232"/>
    </location>
</feature>
<dbReference type="PANTHER" id="PTHR35870:SF6">
    <property type="entry name" value="MGS207 PROTEIN"/>
    <property type="match status" value="1"/>
</dbReference>
<name>A0AAN6Y334_9PEZI</name>
<sequence length="1329" mass="145686">MASILSHVPIVNWLVTPKNVVKKIHLPPVEVHAIETDPEKRPRTLKHLLRANHVNHSVIYHNLQFDNHLPHILCSAYLLGAQTSQLHHIYEEESKSLEPWKDSPSEVIQDDWRDFLGDKRYQRAFVDFFEDALAMKYAYNWKKVVEEYMFGGDEPLVNGLIGGLGHPLIHLGYAFEFDNREIAIEALAMAASQYNFLHKYIDDSSYTIKPPFSSASPSELLEKLATDKRFDGIFREPGFENIEKLFQGHESLVLEYWNAWELSDPVKQFQESQEAAVALLVATVPPGTHSYNFFIVHLLTTSHAVRILLPFIPAKFHIGLVRQWWLLTIAVYIAELRPKIDPDNVPPNLSRKGWSYVEDKALNSPWSTDAHYVKAIRSIKEAARTWGDVHDRYLCAAVKFVDEFAAAKRRKRAIIDDSDDDDGDNNKVDAKPNGRGGLQQPKAKNTNSRNNTLTRFLISSPDAKQSANGINPSASPSPTRKKPTAAPSPSASPEKKRTTRGSKKLKIDDNEKGKSADLKTLFSNQAQRSRNSAASASSSCAGTNKNALSSLQFDDIISDPISGDEDIALHKAASSSSIVGKAAHKRFKGSSQSQSGASSIGNSQRFLMPPKPAASGGTSKSANASPDDPRPWSERFGPVNLDELAVHKRKVADVRKWLDDVMAGRMRQRLLVLKGAAGTGKTTTVQLLAKDMHCEILEWKNPASSYGAVQGGYQSASAQFEEFLGRGGRFGQLDIESPDPSPPPPPSTSTQSTTGRPERRIILIEEFPNTFMRSSTSLTSFRNAILQFLAANTLPLMSFSRDSFADPITPVVMIISETLLTTTSASADSFTAHRLLGPEILRHPGTGVIEFNPIAPTLLAKALEVVVQKEARKSGRRRTPGPLVLKRLGDIGDIRSAISALEFLCVKGDDDADWGANIAFTKPKRGSKEPPALTKGEQDSLELVTQRESTLGIFHAVGKVVYNKRGDPAPEGSVEAKAEILPDYMAHLARPLRSEVSVETLIDETGTDTHTFISALHENFPLSCDPTGPADPNSSLDYMNGCLENLSDSDMLCPSWDVFFSGGGGGGGGNGYFGKDSGSHVLRQDEMAFQVAVRGLLFSLPSPVKRQKHPTGRGTDSYKMFYPAYLKLWRAKEELEGLVDMWSTKMLKGQDGTSSSSSNVSSTTSLTNGASAFRKPKPISGGSGNGTTTSRNNSLSIENWALSPSKRRQSEVDSTTTTTNTDKAPPPPLLSLGSSARQEMLLERLPYMAHIARRRRCSFGTMRIKDLEKIVTFSGIGPSKGDESDVEDDGVDERAATGTIGGGEEDSAAWATDKPTEEGTPRKKKRGIV</sequence>
<evidence type="ECO:0000259" key="3">
    <source>
        <dbReference type="Pfam" id="PF25812"/>
    </source>
</evidence>
<organism evidence="4 5">
    <name type="scientific">Rhypophila decipiens</name>
    <dbReference type="NCBI Taxonomy" id="261697"/>
    <lineage>
        <taxon>Eukaryota</taxon>
        <taxon>Fungi</taxon>
        <taxon>Dikarya</taxon>
        <taxon>Ascomycota</taxon>
        <taxon>Pezizomycotina</taxon>
        <taxon>Sordariomycetes</taxon>
        <taxon>Sordariomycetidae</taxon>
        <taxon>Sordariales</taxon>
        <taxon>Naviculisporaceae</taxon>
        <taxon>Rhypophila</taxon>
    </lineage>
</organism>
<dbReference type="Proteomes" id="UP001301769">
    <property type="component" value="Unassembled WGS sequence"/>
</dbReference>
<feature type="region of interest" description="Disordered" evidence="2">
    <location>
        <begin position="574"/>
        <end position="636"/>
    </location>
</feature>
<dbReference type="GO" id="GO:0016491">
    <property type="term" value="F:oxidoreductase activity"/>
    <property type="evidence" value="ECO:0007669"/>
    <property type="project" value="UniProtKB-KW"/>
</dbReference>
<evidence type="ECO:0000313" key="4">
    <source>
        <dbReference type="EMBL" id="KAK4211743.1"/>
    </source>
</evidence>
<feature type="compositionally biased region" description="Basic and acidic residues" evidence="2">
    <location>
        <begin position="505"/>
        <end position="517"/>
    </location>
</feature>
<dbReference type="Pfam" id="PF25812">
    <property type="entry name" value="RAD24_helical"/>
    <property type="match status" value="1"/>
</dbReference>
<evidence type="ECO:0000256" key="2">
    <source>
        <dbReference type="SAM" id="MobiDB-lite"/>
    </source>
</evidence>
<protein>
    <submittedName>
        <fullName evidence="4">Cell cycle checkpoint protein RAD17</fullName>
    </submittedName>
</protein>
<feature type="domain" description="Checkpoint protein RAD24-like helical bundle" evidence="3">
    <location>
        <begin position="948"/>
        <end position="1052"/>
    </location>
</feature>
<accession>A0AAN6Y334</accession>
<reference evidence="4" key="2">
    <citation type="submission" date="2023-05" db="EMBL/GenBank/DDBJ databases">
        <authorList>
            <consortium name="Lawrence Berkeley National Laboratory"/>
            <person name="Steindorff A."/>
            <person name="Hensen N."/>
            <person name="Bonometti L."/>
            <person name="Westerberg I."/>
            <person name="Brannstrom I.O."/>
            <person name="Guillou S."/>
            <person name="Cros-Aarteil S."/>
            <person name="Calhoun S."/>
            <person name="Haridas S."/>
            <person name="Kuo A."/>
            <person name="Mondo S."/>
            <person name="Pangilinan J."/>
            <person name="Riley R."/>
            <person name="Labutti K."/>
            <person name="Andreopoulos B."/>
            <person name="Lipzen A."/>
            <person name="Chen C."/>
            <person name="Yanf M."/>
            <person name="Daum C."/>
            <person name="Ng V."/>
            <person name="Clum A."/>
            <person name="Ohm R."/>
            <person name="Martin F."/>
            <person name="Silar P."/>
            <person name="Natvig D."/>
            <person name="Lalanne C."/>
            <person name="Gautier V."/>
            <person name="Ament-Velasquez S.L."/>
            <person name="Kruys A."/>
            <person name="Hutchinson M.I."/>
            <person name="Powell A.J."/>
            <person name="Barry K."/>
            <person name="Miller A.N."/>
            <person name="Grigoriev I.V."/>
            <person name="Debuchy R."/>
            <person name="Gladieux P."/>
            <person name="Thoren M.H."/>
            <person name="Johannesson H."/>
        </authorList>
    </citation>
    <scope>NUCLEOTIDE SEQUENCE</scope>
    <source>
        <strain evidence="4">PSN293</strain>
    </source>
</reference>
<evidence type="ECO:0000256" key="1">
    <source>
        <dbReference type="ARBA" id="ARBA00023002"/>
    </source>
</evidence>
<feature type="compositionally biased region" description="Low complexity" evidence="2">
    <location>
        <begin position="589"/>
        <end position="604"/>
    </location>
</feature>
<keyword evidence="5" id="KW-1185">Reference proteome</keyword>
<keyword evidence="1" id="KW-0560">Oxidoreductase</keyword>
<feature type="region of interest" description="Disordered" evidence="2">
    <location>
        <begin position="1276"/>
        <end position="1329"/>
    </location>
</feature>
<dbReference type="SUPFAM" id="SSF52540">
    <property type="entry name" value="P-loop containing nucleoside triphosphate hydrolases"/>
    <property type="match status" value="1"/>
</dbReference>
<dbReference type="InterPro" id="IPR057927">
    <property type="entry name" value="RAD24-like_helical"/>
</dbReference>
<reference evidence="4" key="1">
    <citation type="journal article" date="2023" name="Mol. Phylogenet. Evol.">
        <title>Genome-scale phylogeny and comparative genomics of the fungal order Sordariales.</title>
        <authorList>
            <person name="Hensen N."/>
            <person name="Bonometti L."/>
            <person name="Westerberg I."/>
            <person name="Brannstrom I.O."/>
            <person name="Guillou S."/>
            <person name="Cros-Aarteil S."/>
            <person name="Calhoun S."/>
            <person name="Haridas S."/>
            <person name="Kuo A."/>
            <person name="Mondo S."/>
            <person name="Pangilinan J."/>
            <person name="Riley R."/>
            <person name="LaButti K."/>
            <person name="Andreopoulos B."/>
            <person name="Lipzen A."/>
            <person name="Chen C."/>
            <person name="Yan M."/>
            <person name="Daum C."/>
            <person name="Ng V."/>
            <person name="Clum A."/>
            <person name="Steindorff A."/>
            <person name="Ohm R.A."/>
            <person name="Martin F."/>
            <person name="Silar P."/>
            <person name="Natvig D.O."/>
            <person name="Lalanne C."/>
            <person name="Gautier V."/>
            <person name="Ament-Velasquez S.L."/>
            <person name="Kruys A."/>
            <person name="Hutchinson M.I."/>
            <person name="Powell A.J."/>
            <person name="Barry K."/>
            <person name="Miller A.N."/>
            <person name="Grigoriev I.V."/>
            <person name="Debuchy R."/>
            <person name="Gladieux P."/>
            <person name="Hiltunen Thoren M."/>
            <person name="Johannesson H."/>
        </authorList>
    </citation>
    <scope>NUCLEOTIDE SEQUENCE</scope>
    <source>
        <strain evidence="4">PSN293</strain>
    </source>
</reference>
<dbReference type="Pfam" id="PF03215">
    <property type="entry name" value="Rad17"/>
    <property type="match status" value="1"/>
</dbReference>
<proteinExistence type="predicted"/>
<dbReference type="Gene3D" id="3.40.50.300">
    <property type="entry name" value="P-loop containing nucleotide triphosphate hydrolases"/>
    <property type="match status" value="1"/>
</dbReference>
<feature type="region of interest" description="Disordered" evidence="2">
    <location>
        <begin position="731"/>
        <end position="758"/>
    </location>
</feature>
<comment type="caution">
    <text evidence="4">The sequence shown here is derived from an EMBL/GenBank/DDBJ whole genome shotgun (WGS) entry which is preliminary data.</text>
</comment>
<feature type="region of interest" description="Disordered" evidence="2">
    <location>
        <begin position="416"/>
        <end position="543"/>
    </location>
</feature>
<dbReference type="InterPro" id="IPR027417">
    <property type="entry name" value="P-loop_NTPase"/>
</dbReference>